<dbReference type="PANTHER" id="PTHR16056">
    <property type="entry name" value="REGULATOR OF MICROTUBULE DYNAMICS PROTEIN"/>
    <property type="match status" value="1"/>
</dbReference>
<dbReference type="Proteomes" id="UP000664169">
    <property type="component" value="Unassembled WGS sequence"/>
</dbReference>
<dbReference type="AlphaFoldDB" id="A0A8H3FVV0"/>
<dbReference type="EMBL" id="CAJPDQ010000037">
    <property type="protein sequence ID" value="CAF9931005.1"/>
    <property type="molecule type" value="Genomic_DNA"/>
</dbReference>
<evidence type="ECO:0000256" key="1">
    <source>
        <dbReference type="ARBA" id="ARBA00002355"/>
    </source>
</evidence>
<sequence>MAPSKAKNKDFQKTKLKVGKAKPKPGNYTNTSFKAKRVTIKQQSLGIDAPSLQSQFEHHVSILSSASDTQRKESLSWLETALATKTLTWSAPSLLDKLLPLLQDANGAVRNKLIKTLRALSKERLEFLAEKILLHVCAGMTNININIRASALEILGWAIDACGVELVECRGGWFNTLKTYLVVLGWSTIGESSTGWSTNMALAGDTKNIVRALDTLTAFLRLGMIDAGSKAAEREPQADWWSSTLQIHAQPDPYRGLNLMGYDSEGDYSFTRDATHRREIFLSQFRSKFEAGILEIRKQAGEAGRAAAKTSSVVVETMTEADESKVLQDSWAQKMEARTRHIQDRIWTQGFAETCY</sequence>
<evidence type="ECO:0000313" key="9">
    <source>
        <dbReference type="Proteomes" id="UP000664169"/>
    </source>
</evidence>
<feature type="region of interest" description="Disordered" evidence="6">
    <location>
        <begin position="1"/>
        <end position="30"/>
    </location>
</feature>
<comment type="subunit">
    <text evidence="5">Component of the RIX1 complex.</text>
</comment>
<proteinExistence type="inferred from homology"/>
<evidence type="ECO:0000259" key="7">
    <source>
        <dbReference type="Pfam" id="PF12333"/>
    </source>
</evidence>
<dbReference type="GO" id="GO:0005634">
    <property type="term" value="C:nucleus"/>
    <property type="evidence" value="ECO:0007669"/>
    <property type="project" value="UniProtKB-SubCell"/>
</dbReference>
<dbReference type="GO" id="GO:0120330">
    <property type="term" value="C:rixosome complex"/>
    <property type="evidence" value="ECO:0007669"/>
    <property type="project" value="UniProtKB-UniRule"/>
</dbReference>
<gene>
    <name evidence="8" type="ORF">GOMPHAMPRED_005791</name>
</gene>
<dbReference type="PANTHER" id="PTHR16056:SF2">
    <property type="entry name" value="TESTIS-EXPRESSED PROTEIN 10"/>
    <property type="match status" value="1"/>
</dbReference>
<evidence type="ECO:0000256" key="6">
    <source>
        <dbReference type="SAM" id="MobiDB-lite"/>
    </source>
</evidence>
<keyword evidence="4 5" id="KW-0539">Nucleus</keyword>
<evidence type="ECO:0000256" key="2">
    <source>
        <dbReference type="ARBA" id="ARBA00004123"/>
    </source>
</evidence>
<dbReference type="GO" id="GO:0006364">
    <property type="term" value="P:rRNA processing"/>
    <property type="evidence" value="ECO:0007669"/>
    <property type="project" value="UniProtKB-UniRule"/>
</dbReference>
<dbReference type="SUPFAM" id="SSF48371">
    <property type="entry name" value="ARM repeat"/>
    <property type="match status" value="1"/>
</dbReference>
<evidence type="ECO:0000256" key="4">
    <source>
        <dbReference type="ARBA" id="ARBA00023242"/>
    </source>
</evidence>
<evidence type="ECO:0000256" key="3">
    <source>
        <dbReference type="ARBA" id="ARBA00006427"/>
    </source>
</evidence>
<keyword evidence="9" id="KW-1185">Reference proteome</keyword>
<dbReference type="InterPro" id="IPR011989">
    <property type="entry name" value="ARM-like"/>
</dbReference>
<reference evidence="8" key="1">
    <citation type="submission" date="2021-03" db="EMBL/GenBank/DDBJ databases">
        <authorList>
            <person name="Tagirdzhanova G."/>
        </authorList>
    </citation>
    <scope>NUCLEOTIDE SEQUENCE</scope>
</reference>
<dbReference type="InterPro" id="IPR016024">
    <property type="entry name" value="ARM-type_fold"/>
</dbReference>
<evidence type="ECO:0000313" key="8">
    <source>
        <dbReference type="EMBL" id="CAF9931005.1"/>
    </source>
</evidence>
<dbReference type="OrthoDB" id="361362at2759"/>
<comment type="subcellular location">
    <subcellularLocation>
        <location evidence="2 5">Nucleus</location>
    </subcellularLocation>
</comment>
<organism evidence="8 9">
    <name type="scientific">Gomphillus americanus</name>
    <dbReference type="NCBI Taxonomy" id="1940652"/>
    <lineage>
        <taxon>Eukaryota</taxon>
        <taxon>Fungi</taxon>
        <taxon>Dikarya</taxon>
        <taxon>Ascomycota</taxon>
        <taxon>Pezizomycotina</taxon>
        <taxon>Lecanoromycetes</taxon>
        <taxon>OSLEUM clade</taxon>
        <taxon>Ostropomycetidae</taxon>
        <taxon>Ostropales</taxon>
        <taxon>Graphidaceae</taxon>
        <taxon>Gomphilloideae</taxon>
        <taxon>Gomphillus</taxon>
    </lineage>
</organism>
<keyword evidence="5" id="KW-0698">rRNA processing</keyword>
<dbReference type="InterPro" id="IPR024679">
    <property type="entry name" value="Ipi1_N"/>
</dbReference>
<evidence type="ECO:0000256" key="5">
    <source>
        <dbReference type="RuleBase" id="RU368021"/>
    </source>
</evidence>
<dbReference type="Gene3D" id="1.25.10.10">
    <property type="entry name" value="Leucine-rich Repeat Variant"/>
    <property type="match status" value="1"/>
</dbReference>
<keyword evidence="5" id="KW-0690">Ribosome biogenesis</keyword>
<protein>
    <recommendedName>
        <fullName evidence="5">Pre-rRNA-processing protein</fullName>
    </recommendedName>
</protein>
<accession>A0A8H3FVV0</accession>
<comment type="caution">
    <text evidence="8">The sequence shown here is derived from an EMBL/GenBank/DDBJ whole genome shotgun (WGS) entry which is preliminary data.</text>
</comment>
<comment type="similarity">
    <text evidence="3 5">Belongs to the IPI1/TEX10 family.</text>
</comment>
<dbReference type="Pfam" id="PF12333">
    <property type="entry name" value="Ipi1_N"/>
    <property type="match status" value="1"/>
</dbReference>
<feature type="compositionally biased region" description="Basic residues" evidence="6">
    <location>
        <begin position="14"/>
        <end position="23"/>
    </location>
</feature>
<name>A0A8H3FVV0_9LECA</name>
<comment type="function">
    <text evidence="1 5">Component of the RIX1 complex required for processing of ITS2 sequences from 35S pre-rRNA.</text>
</comment>
<feature type="domain" description="Pre-rRNA-processing protein Ipi1 N-terminal" evidence="7">
    <location>
        <begin position="125"/>
        <end position="220"/>
    </location>
</feature>